<name>A0A8T1FYW8_9STRA</name>
<proteinExistence type="predicted"/>
<accession>A0A8T1FYW8</accession>
<evidence type="ECO:0000313" key="2">
    <source>
        <dbReference type="Proteomes" id="UP000697107"/>
    </source>
</evidence>
<dbReference type="Proteomes" id="UP000697107">
    <property type="component" value="Unassembled WGS sequence"/>
</dbReference>
<sequence>MGEITESKAWHDNAAIKGSTVLKIAQREGVELPSGTILSRGWLFHFQQRTGFSGTVIDMDRCSYMDESAANSEGYADTEVVGSLSLPLAQQDLQVESRADTPLEQPASAGHARKNFAAAADAILLRAVNVVKHWEAAKGTNEEL</sequence>
<dbReference type="VEuPathDB" id="FungiDB:PC110_g22843"/>
<dbReference type="EMBL" id="RCML01000278">
    <property type="protein sequence ID" value="KAG2982476.1"/>
    <property type="molecule type" value="Genomic_DNA"/>
</dbReference>
<evidence type="ECO:0000313" key="1">
    <source>
        <dbReference type="EMBL" id="KAG2982476.1"/>
    </source>
</evidence>
<gene>
    <name evidence="1" type="ORF">PC118_g9944</name>
</gene>
<organism evidence="1 2">
    <name type="scientific">Phytophthora cactorum</name>
    <dbReference type="NCBI Taxonomy" id="29920"/>
    <lineage>
        <taxon>Eukaryota</taxon>
        <taxon>Sar</taxon>
        <taxon>Stramenopiles</taxon>
        <taxon>Oomycota</taxon>
        <taxon>Peronosporomycetes</taxon>
        <taxon>Peronosporales</taxon>
        <taxon>Peronosporaceae</taxon>
        <taxon>Phytophthora</taxon>
    </lineage>
</organism>
<dbReference type="VEuPathDB" id="FungiDB:PC110_g1592"/>
<protein>
    <submittedName>
        <fullName evidence="1">Uncharacterized protein</fullName>
    </submittedName>
</protein>
<reference evidence="1" key="1">
    <citation type="submission" date="2018-10" db="EMBL/GenBank/DDBJ databases">
        <title>Effector identification in a new, highly contiguous assembly of the strawberry crown rot pathogen Phytophthora cactorum.</title>
        <authorList>
            <person name="Armitage A.D."/>
            <person name="Nellist C.F."/>
            <person name="Bates H."/>
            <person name="Vickerstaff R.J."/>
            <person name="Harrison R.J."/>
        </authorList>
    </citation>
    <scope>NUCLEOTIDE SEQUENCE</scope>
    <source>
        <strain evidence="1">P415</strain>
    </source>
</reference>
<dbReference type="AlphaFoldDB" id="A0A8T1FYW8"/>
<comment type="caution">
    <text evidence="1">The sequence shown here is derived from an EMBL/GenBank/DDBJ whole genome shotgun (WGS) entry which is preliminary data.</text>
</comment>